<dbReference type="SUPFAM" id="SSF55681">
    <property type="entry name" value="Class II aaRS and biotin synthetases"/>
    <property type="match status" value="1"/>
</dbReference>
<evidence type="ECO:0000259" key="1">
    <source>
        <dbReference type="PROSITE" id="PS50862"/>
    </source>
</evidence>
<accession>A0A930Y4L3</accession>
<comment type="caution">
    <text evidence="2">The sequence shown here is derived from an EMBL/GenBank/DDBJ whole genome shotgun (WGS) entry which is preliminary data.</text>
</comment>
<evidence type="ECO:0000313" key="2">
    <source>
        <dbReference type="EMBL" id="MBF4160310.1"/>
    </source>
</evidence>
<proteinExistence type="predicted"/>
<name>A0A930Y4L3_9ACTN</name>
<reference evidence="2" key="1">
    <citation type="submission" date="2020-11" db="EMBL/GenBank/DDBJ databases">
        <title>Nocardioides sp. CBS4Y-1, whole genome shotgun sequence.</title>
        <authorList>
            <person name="Tuo L."/>
        </authorList>
    </citation>
    <scope>NUCLEOTIDE SEQUENCE</scope>
    <source>
        <strain evidence="2">CBS4Y-1</strain>
    </source>
</reference>
<organism evidence="2 3">
    <name type="scientific">Nocardioides acrostichi</name>
    <dbReference type="NCBI Taxonomy" id="2784339"/>
    <lineage>
        <taxon>Bacteria</taxon>
        <taxon>Bacillati</taxon>
        <taxon>Actinomycetota</taxon>
        <taxon>Actinomycetes</taxon>
        <taxon>Propionibacteriales</taxon>
        <taxon>Nocardioidaceae</taxon>
        <taxon>Nocardioides</taxon>
    </lineage>
</organism>
<dbReference type="EMBL" id="JADIVZ010000001">
    <property type="protein sequence ID" value="MBF4160310.1"/>
    <property type="molecule type" value="Genomic_DNA"/>
</dbReference>
<gene>
    <name evidence="2" type="ORF">ISG29_01320</name>
</gene>
<protein>
    <recommendedName>
        <fullName evidence="1">Aminoacyl-transfer RNA synthetases class-II family profile domain-containing protein</fullName>
    </recommendedName>
</protein>
<dbReference type="Proteomes" id="UP000656804">
    <property type="component" value="Unassembled WGS sequence"/>
</dbReference>
<dbReference type="InterPro" id="IPR006195">
    <property type="entry name" value="aa-tRNA-synth_II"/>
</dbReference>
<dbReference type="AlphaFoldDB" id="A0A930Y4L3"/>
<dbReference type="PROSITE" id="PS50862">
    <property type="entry name" value="AA_TRNA_LIGASE_II"/>
    <property type="match status" value="1"/>
</dbReference>
<dbReference type="Gene3D" id="3.30.930.10">
    <property type="entry name" value="Bira Bifunctional Protein, Domain 2"/>
    <property type="match status" value="1"/>
</dbReference>
<keyword evidence="3" id="KW-1185">Reference proteome</keyword>
<sequence length="287" mass="31134">MLDAGLLVPTAATGLYQRSGDFEDAVRAVEAWAGSLRLDAYPRRSLPPILPRADFLQTDYLRSFPDLAGIVSVFTGGDAEHRALLEDLDAGGNGSTVLEPAETVLSSAVCHSVYPTLDPAIPDEGLRLEASGFAFRHEPSLDPVRMQSFRMLEHVCVGTPAQAEAHRDVWLPRMAEGLGSLGLDVRIEAANDPFFGRVGRMLAANQQQASLKHELVVDIHDEKPTAIGSTNYHEDHFSVLFDLTTPDGNLAHSGCAAFGLERIALALLSRHGLEPGHWPTEVRRELG</sequence>
<evidence type="ECO:0000313" key="3">
    <source>
        <dbReference type="Proteomes" id="UP000656804"/>
    </source>
</evidence>
<dbReference type="InterPro" id="IPR045864">
    <property type="entry name" value="aa-tRNA-synth_II/BPL/LPL"/>
</dbReference>
<feature type="domain" description="Aminoacyl-transfer RNA synthetases class-II family profile" evidence="1">
    <location>
        <begin position="126"/>
        <end position="275"/>
    </location>
</feature>